<evidence type="ECO:0000256" key="2">
    <source>
        <dbReference type="SAM" id="Phobius"/>
    </source>
</evidence>
<protein>
    <submittedName>
        <fullName evidence="3">Uncharacterized protein</fullName>
    </submittedName>
</protein>
<sequence>MASEFLLKTSDFQMSLEEKMPDLKIIIAHFLDITLFISIVFLQLVWGMTIYFYDILLTTILEIASVSDNSAERYDFENEESYENCSEYFEEKPDEPDNSENSEEKKEEDQKNENAFADGVFGGVLGAAKYVWTSAVKRGNLKWFERADMPHRNVPFRGVKDPHIKISAAAATAAGGAGKVLNVVNKVAPVLTAASVAYDVYQVKECVGKDIENGSSRNTIKKVATTATTAAVGLTGSTMGATIGTFIFPGVGTMIGGLVGGVIGGIGGGVGGENASEAILDTLNYDIDYIICKNCQRKFQHRRYQEGHAQKLCPNCR</sequence>
<feature type="transmembrane region" description="Helical" evidence="2">
    <location>
        <begin position="25"/>
        <end position="53"/>
    </location>
</feature>
<organism evidence="4">
    <name type="scientific">Caenorhabditis brenneri</name>
    <name type="common">Nematode worm</name>
    <dbReference type="NCBI Taxonomy" id="135651"/>
    <lineage>
        <taxon>Eukaryota</taxon>
        <taxon>Metazoa</taxon>
        <taxon>Ecdysozoa</taxon>
        <taxon>Nematoda</taxon>
        <taxon>Chromadorea</taxon>
        <taxon>Rhabditida</taxon>
        <taxon>Rhabditina</taxon>
        <taxon>Rhabditomorpha</taxon>
        <taxon>Rhabditoidea</taxon>
        <taxon>Rhabditidae</taxon>
        <taxon>Peloderinae</taxon>
        <taxon>Caenorhabditis</taxon>
    </lineage>
</organism>
<feature type="compositionally biased region" description="Basic and acidic residues" evidence="1">
    <location>
        <begin position="102"/>
        <end position="111"/>
    </location>
</feature>
<dbReference type="EMBL" id="GL379834">
    <property type="protein sequence ID" value="EGT51565.1"/>
    <property type="molecule type" value="Genomic_DNA"/>
</dbReference>
<name>G0N3C2_CAEBE</name>
<feature type="compositionally biased region" description="Acidic residues" evidence="1">
    <location>
        <begin position="92"/>
        <end position="101"/>
    </location>
</feature>
<evidence type="ECO:0000256" key="1">
    <source>
        <dbReference type="SAM" id="MobiDB-lite"/>
    </source>
</evidence>
<keyword evidence="2" id="KW-0472">Membrane</keyword>
<gene>
    <name evidence="3" type="ORF">CAEBREN_17071</name>
</gene>
<keyword evidence="2" id="KW-1133">Transmembrane helix</keyword>
<dbReference type="OrthoDB" id="5866986at2759"/>
<feature type="region of interest" description="Disordered" evidence="1">
    <location>
        <begin position="86"/>
        <end position="111"/>
    </location>
</feature>
<evidence type="ECO:0000313" key="4">
    <source>
        <dbReference type="Proteomes" id="UP000008068"/>
    </source>
</evidence>
<evidence type="ECO:0000313" key="3">
    <source>
        <dbReference type="EMBL" id="EGT51565.1"/>
    </source>
</evidence>
<dbReference type="PANTHER" id="PTHR21525">
    <property type="entry name" value="MOTILE SPERM PROTEIN"/>
    <property type="match status" value="1"/>
</dbReference>
<dbReference type="Proteomes" id="UP000008068">
    <property type="component" value="Unassembled WGS sequence"/>
</dbReference>
<dbReference type="HOGENOM" id="CLU_877801_0_0_1"/>
<dbReference type="eggNOG" id="ENOG502TCMB">
    <property type="taxonomic scope" value="Eukaryota"/>
</dbReference>
<dbReference type="STRING" id="135651.G0N3C2"/>
<reference evidence="4" key="1">
    <citation type="submission" date="2011-07" db="EMBL/GenBank/DDBJ databases">
        <authorList>
            <consortium name="Caenorhabditis brenneri Sequencing and Analysis Consortium"/>
            <person name="Wilson R.K."/>
        </authorList>
    </citation>
    <scope>NUCLEOTIDE SEQUENCE [LARGE SCALE GENOMIC DNA]</scope>
    <source>
        <strain evidence="4">PB2801</strain>
    </source>
</reference>
<keyword evidence="2" id="KW-0812">Transmembrane</keyword>
<proteinExistence type="predicted"/>
<dbReference type="AlphaFoldDB" id="G0N3C2"/>
<dbReference type="InParanoid" id="G0N3C2"/>
<dbReference type="PANTHER" id="PTHR21525:SF9">
    <property type="entry name" value="CHANNEL_COLICIN DOMAIN-CONTAINING PROTEIN"/>
    <property type="match status" value="1"/>
</dbReference>
<keyword evidence="4" id="KW-1185">Reference proteome</keyword>
<accession>G0N3C2</accession>